<feature type="signal peptide" evidence="9">
    <location>
        <begin position="1"/>
        <end position="25"/>
    </location>
</feature>
<keyword evidence="4 11" id="KW-0378">Hydrolase</keyword>
<evidence type="ECO:0000256" key="7">
    <source>
        <dbReference type="ARBA" id="ARBA00023295"/>
    </source>
</evidence>
<dbReference type="SUPFAM" id="SSF51011">
    <property type="entry name" value="Glycosyl hydrolase domain"/>
    <property type="match status" value="1"/>
</dbReference>
<feature type="chain" id="PRO_5046128127" evidence="9">
    <location>
        <begin position="26"/>
        <end position="537"/>
    </location>
</feature>
<dbReference type="PIRSF" id="PIRSF001024">
    <property type="entry name" value="Alph-amyl_fung"/>
    <property type="match status" value="1"/>
</dbReference>
<organism evidence="11 12">
    <name type="scientific">Anaerococcus kampingae</name>
    <dbReference type="NCBI Taxonomy" id="3115614"/>
    <lineage>
        <taxon>Bacteria</taxon>
        <taxon>Bacillati</taxon>
        <taxon>Bacillota</taxon>
        <taxon>Tissierellia</taxon>
        <taxon>Tissierellales</taxon>
        <taxon>Peptoniphilaceae</taxon>
        <taxon>Anaerococcus</taxon>
    </lineage>
</organism>
<evidence type="ECO:0000313" key="11">
    <source>
        <dbReference type="EMBL" id="MFO3667342.1"/>
    </source>
</evidence>
<dbReference type="InterPro" id="IPR006047">
    <property type="entry name" value="GH13_cat_dom"/>
</dbReference>
<dbReference type="GO" id="GO:0016787">
    <property type="term" value="F:hydrolase activity"/>
    <property type="evidence" value="ECO:0007669"/>
    <property type="project" value="UniProtKB-KW"/>
</dbReference>
<feature type="domain" description="Glycosyl hydrolase family 13 catalytic" evidence="10">
    <location>
        <begin position="41"/>
        <end position="407"/>
    </location>
</feature>
<dbReference type="PANTHER" id="PTHR10357:SF209">
    <property type="entry name" value="PERIPLASMIC ALPHA-AMYLASE"/>
    <property type="match status" value="1"/>
</dbReference>
<dbReference type="Gene3D" id="3.20.20.80">
    <property type="entry name" value="Glycosidases"/>
    <property type="match status" value="1"/>
</dbReference>
<evidence type="ECO:0000313" key="12">
    <source>
        <dbReference type="Proteomes" id="UP001637994"/>
    </source>
</evidence>
<evidence type="ECO:0000256" key="5">
    <source>
        <dbReference type="ARBA" id="ARBA00022837"/>
    </source>
</evidence>
<dbReference type="InterPro" id="IPR013777">
    <property type="entry name" value="A-amylase-like"/>
</dbReference>
<comment type="similarity">
    <text evidence="2">Belongs to the glycosyl hydrolase 13 family.</text>
</comment>
<keyword evidence="3" id="KW-0479">Metal-binding</keyword>
<evidence type="ECO:0000256" key="8">
    <source>
        <dbReference type="SAM" id="Phobius"/>
    </source>
</evidence>
<dbReference type="Gene3D" id="2.60.40.1180">
    <property type="entry name" value="Golgi alpha-mannosidase II"/>
    <property type="match status" value="1"/>
</dbReference>
<name>A0ABW9MDE0_9FIRM</name>
<evidence type="ECO:0000256" key="3">
    <source>
        <dbReference type="ARBA" id="ARBA00022723"/>
    </source>
</evidence>
<comment type="cofactor">
    <cofactor evidence="1">
        <name>Ca(2+)</name>
        <dbReference type="ChEBI" id="CHEBI:29108"/>
    </cofactor>
</comment>
<evidence type="ECO:0000256" key="9">
    <source>
        <dbReference type="SAM" id="SignalP"/>
    </source>
</evidence>
<dbReference type="Pfam" id="PF22026">
    <property type="entry name" value="Alpha-amylase_C_2"/>
    <property type="match status" value="1"/>
</dbReference>
<sequence>MKKIFFRLSSIFLALILILAPKSFAEENKKNSDWDEEIIYMIMTDRFFDGDESNNNPANVEGSFDKEHLEAYHGGDFKGIIEKIPYLKDLGITTLWITPIVKNIDANMMADKGGKQFAYHGYWAEDFTKLDPHLGSEDDFKNLIDALHDNGIKLMVDVVINHSGYGTKNQGPFAGMHREKSGAGDIETELAGLPDFKTEDKSVRDKIIAWQVAWLKNIKTAKGNGIDYFRVDTVKHVDYEAMKDFKAEARKAKPDIKMIGENFGASILKDGGYLDPSMMDSLLDFDFKDLAKDFVRGKISETESKLAKRNSEISQDRQMGQFLSSHDEDGFLKVRLGGDVGKFLVASSLQLTAKGQPVIYYGEEIGQSGKKDNFDKGIFSENRYDFDWAKIENNPILDHYKKLIAIRKTYPEIFARGDRKSLYMDDGVSVFARSLGDSELIIGLNTSDEEKTISFDLKSDENLYDLYNQKKVKLSGNKVTLKIPSRDDGGTAILSKESSLPEDFKTKSSFEPNLYWLLGFGFIILILIYILRSKKAK</sequence>
<evidence type="ECO:0000256" key="4">
    <source>
        <dbReference type="ARBA" id="ARBA00022801"/>
    </source>
</evidence>
<keyword evidence="5" id="KW-0106">Calcium</keyword>
<keyword evidence="8" id="KW-0812">Transmembrane</keyword>
<dbReference type="PANTHER" id="PTHR10357">
    <property type="entry name" value="ALPHA-AMYLASE FAMILY MEMBER"/>
    <property type="match status" value="1"/>
</dbReference>
<keyword evidence="9" id="KW-0732">Signal</keyword>
<keyword evidence="8" id="KW-1133">Transmembrane helix</keyword>
<dbReference type="InterPro" id="IPR054174">
    <property type="entry name" value="Alpha-amylase-like_C"/>
</dbReference>
<dbReference type="Proteomes" id="UP001637994">
    <property type="component" value="Unassembled WGS sequence"/>
</dbReference>
<reference evidence="11 12" key="1">
    <citation type="journal article" date="2025" name="Anaerobe">
        <title>Description of Anaerococcus kampingiae sp. nov., Anaerococcus groningensis sp. nov., Anaerococcus martiniensis sp. nov., and Anaerococcus cruorum sp. nov., isolated from human clinical specimens.</title>
        <authorList>
            <person name="Boiten K.E."/>
            <person name="Meijer J."/>
            <person name="van Wezel E.M."/>
            <person name="Veloo A.C.M."/>
        </authorList>
    </citation>
    <scope>NUCLEOTIDE SEQUENCE [LARGE SCALE GENOMIC DNA]</scope>
    <source>
        <strain evidence="11 12">ENR0874</strain>
    </source>
</reference>
<feature type="transmembrane region" description="Helical" evidence="8">
    <location>
        <begin position="514"/>
        <end position="531"/>
    </location>
</feature>
<gene>
    <name evidence="11" type="ORF">ACCQ42_06105</name>
</gene>
<proteinExistence type="inferred from homology"/>
<keyword evidence="6" id="KW-0119">Carbohydrate metabolism</keyword>
<evidence type="ECO:0000256" key="6">
    <source>
        <dbReference type="ARBA" id="ARBA00023277"/>
    </source>
</evidence>
<dbReference type="RefSeq" id="WP_410035663.1">
    <property type="nucleotide sequence ID" value="NZ_JBGMEF010000019.1"/>
</dbReference>
<evidence type="ECO:0000256" key="1">
    <source>
        <dbReference type="ARBA" id="ARBA00001913"/>
    </source>
</evidence>
<comment type="caution">
    <text evidence="11">The sequence shown here is derived from an EMBL/GenBank/DDBJ whole genome shotgun (WGS) entry which is preliminary data.</text>
</comment>
<dbReference type="InterPro" id="IPR013780">
    <property type="entry name" value="Glyco_hydro_b"/>
</dbReference>
<protein>
    <submittedName>
        <fullName evidence="11">Alpha-amylase family glycosyl hydrolase</fullName>
    </submittedName>
</protein>
<keyword evidence="8" id="KW-0472">Membrane</keyword>
<dbReference type="SMART" id="SM00642">
    <property type="entry name" value="Aamy"/>
    <property type="match status" value="1"/>
</dbReference>
<dbReference type="EMBL" id="JBGMEF010000019">
    <property type="protein sequence ID" value="MFO3667342.1"/>
    <property type="molecule type" value="Genomic_DNA"/>
</dbReference>
<keyword evidence="12" id="KW-1185">Reference proteome</keyword>
<evidence type="ECO:0000256" key="2">
    <source>
        <dbReference type="ARBA" id="ARBA00008061"/>
    </source>
</evidence>
<dbReference type="InterPro" id="IPR017853">
    <property type="entry name" value="GH"/>
</dbReference>
<dbReference type="Pfam" id="PF00128">
    <property type="entry name" value="Alpha-amylase"/>
    <property type="match status" value="2"/>
</dbReference>
<accession>A0ABW9MDE0</accession>
<dbReference type="SUPFAM" id="SSF51445">
    <property type="entry name" value="(Trans)glycosidases"/>
    <property type="match status" value="1"/>
</dbReference>
<evidence type="ECO:0000259" key="10">
    <source>
        <dbReference type="SMART" id="SM00642"/>
    </source>
</evidence>
<keyword evidence="7" id="KW-0326">Glycosidase</keyword>